<dbReference type="KEGG" id="cte:CT1194"/>
<evidence type="ECO:0000256" key="1">
    <source>
        <dbReference type="ARBA" id="ARBA00093770"/>
    </source>
</evidence>
<organism evidence="2 3">
    <name type="scientific">Chlorobaculum tepidum (strain ATCC 49652 / DSM 12025 / NBRC 103806 / TLS)</name>
    <name type="common">Chlorobium tepidum</name>
    <dbReference type="NCBI Taxonomy" id="194439"/>
    <lineage>
        <taxon>Bacteria</taxon>
        <taxon>Pseudomonadati</taxon>
        <taxon>Chlorobiota</taxon>
        <taxon>Chlorobiia</taxon>
        <taxon>Chlorobiales</taxon>
        <taxon>Chlorobiaceae</taxon>
        <taxon>Chlorobaculum</taxon>
    </lineage>
</organism>
<protein>
    <recommendedName>
        <fullName evidence="4">DUF3109 family protein</fullName>
    </recommendedName>
</protein>
<sequence>MLKMSVVSIGEVLVDRAVLDARFSCNLDLCHGDCCVEGELGAPIDDREARFLESAVEPLRSMLPERNLRYIRRHGCAEVYQGNLYTKTIDGRECVFVYHENGKALCAVETAWKKGLLDATKPLSCRLFPIRVRKKFGLDYLVYEQHTMCRDARRQGAEQDVRLIDFLEAPLVEKYGHDWYMSLKEFVASI</sequence>
<dbReference type="OrthoDB" id="597501at2"/>
<dbReference type="eggNOG" id="COG0727">
    <property type="taxonomic scope" value="Bacteria"/>
</dbReference>
<dbReference type="STRING" id="194439.CT1194"/>
<dbReference type="PATRIC" id="fig|194439.7.peg.1089"/>
<dbReference type="Pfam" id="PF11307">
    <property type="entry name" value="DUF3109"/>
    <property type="match status" value="1"/>
</dbReference>
<evidence type="ECO:0000313" key="2">
    <source>
        <dbReference type="EMBL" id="AAM72427.1"/>
    </source>
</evidence>
<keyword evidence="3" id="KW-1185">Reference proteome</keyword>
<dbReference type="AlphaFoldDB" id="Q8KD60"/>
<accession>Q8KD60</accession>
<evidence type="ECO:0008006" key="4">
    <source>
        <dbReference type="Google" id="ProtNLM"/>
    </source>
</evidence>
<dbReference type="Proteomes" id="UP000001007">
    <property type="component" value="Chromosome"/>
</dbReference>
<proteinExistence type="inferred from homology"/>
<dbReference type="HOGENOM" id="CLU_097451_0_0_10"/>
<reference evidence="2 3" key="1">
    <citation type="journal article" date="2002" name="Proc. Natl. Acad. Sci. U.S.A.">
        <title>The complete genome sequence of Chlorobium tepidum TLS, a photosynthetic, anaerobic, green-sulfur bacterium.</title>
        <authorList>
            <person name="Eisen J.A."/>
            <person name="Nelson K.E."/>
            <person name="Paulsen I.T."/>
            <person name="Heidelberg J.F."/>
            <person name="Wu M."/>
            <person name="Dodson R.J."/>
            <person name="Deboy R."/>
            <person name="Gwinn M.L."/>
            <person name="Nelson W.C."/>
            <person name="Haft D.H."/>
            <person name="Hickey E.K."/>
            <person name="Peterson J.D."/>
            <person name="Durkin A.S."/>
            <person name="Kolonay J.L."/>
            <person name="Yang F."/>
            <person name="Holt I."/>
            <person name="Umayam L.A."/>
            <person name="Mason T."/>
            <person name="Brenner M."/>
            <person name="Shea T.P."/>
            <person name="Parksey D."/>
            <person name="Nierman W.C."/>
            <person name="Feldblyum T.V."/>
            <person name="Hansen C.L."/>
            <person name="Craven M.B."/>
            <person name="Radune D."/>
            <person name="Vamathevan J."/>
            <person name="Khouri H."/>
            <person name="White O."/>
            <person name="Gruber T.M."/>
            <person name="Ketchum K.A."/>
            <person name="Venter J.C."/>
            <person name="Tettelin H."/>
            <person name="Bryant D.A."/>
            <person name="Fraser C.M."/>
        </authorList>
    </citation>
    <scope>NUCLEOTIDE SEQUENCE [LARGE SCALE GENOMIC DNA]</scope>
    <source>
        <strain evidence="3">ATCC 49652 / DSM 12025 / NBRC 103806 / TLS</strain>
    </source>
</reference>
<gene>
    <name evidence="2" type="ordered locus">CT1194</name>
</gene>
<dbReference type="EMBL" id="AE006470">
    <property type="protein sequence ID" value="AAM72427.1"/>
    <property type="molecule type" value="Genomic_DNA"/>
</dbReference>
<dbReference type="InterPro" id="IPR021458">
    <property type="entry name" value="Rv0495c"/>
</dbReference>
<evidence type="ECO:0000313" key="3">
    <source>
        <dbReference type="Proteomes" id="UP000001007"/>
    </source>
</evidence>
<comment type="similarity">
    <text evidence="1">Belongs to the Rv0495c family.</text>
</comment>
<dbReference type="EnsemblBacteria" id="AAM72427">
    <property type="protein sequence ID" value="AAM72427"/>
    <property type="gene ID" value="CT1194"/>
</dbReference>
<name>Q8KD60_CHLTE</name>